<sequence length="354" mass="41368">MSGHENVKIAAVCEESFEEIVEVVEVVEEEQIPSSSAVSTAQNVKCDVMDPFFYTQVNLEAVNKDHSICHHCGEDLTNRRFYNHLFDYHGYSKQQLEIMKAQKRLETCRKRKAVDKLDLLECECGQQFVTSNGLRSHKMKIHDIAPTEDEKHFTSDNIVCPSYGCELNFSTYMDLAIHVDSFHRNLVTVSDAFRIRRMMFDNKMSFLKWKRMMEKQTNSEFFLRTTQKVSFANKTMLFKCLYSNSRGQPKGRRCEQCPSFIRCCERNSGKFEIVACFGHLGHEHETETAEARDLREMKWREIEEKVQSIYQPQAYDVPKNPETEVVVTQEIWDKNDGQPQEEHVYIEGDAEYVE</sequence>
<dbReference type="AlphaFoldDB" id="A0A9P1IN52"/>
<dbReference type="EMBL" id="CANHGI010000004">
    <property type="protein sequence ID" value="CAI5448803.1"/>
    <property type="molecule type" value="Genomic_DNA"/>
</dbReference>
<dbReference type="OrthoDB" id="5845900at2759"/>
<dbReference type="PANTHER" id="PTHR33936:SF23">
    <property type="entry name" value="C2H2-TYPE DOMAIN-CONTAINING PROTEIN"/>
    <property type="match status" value="1"/>
</dbReference>
<organism evidence="2 3">
    <name type="scientific">Caenorhabditis angaria</name>
    <dbReference type="NCBI Taxonomy" id="860376"/>
    <lineage>
        <taxon>Eukaryota</taxon>
        <taxon>Metazoa</taxon>
        <taxon>Ecdysozoa</taxon>
        <taxon>Nematoda</taxon>
        <taxon>Chromadorea</taxon>
        <taxon>Rhabditida</taxon>
        <taxon>Rhabditina</taxon>
        <taxon>Rhabditomorpha</taxon>
        <taxon>Rhabditoidea</taxon>
        <taxon>Rhabditidae</taxon>
        <taxon>Peloderinae</taxon>
        <taxon>Caenorhabditis</taxon>
    </lineage>
</organism>
<dbReference type="SMART" id="SM00355">
    <property type="entry name" value="ZnF_C2H2"/>
    <property type="match status" value="3"/>
</dbReference>
<protein>
    <recommendedName>
        <fullName evidence="1">C2H2-type domain-containing protein</fullName>
    </recommendedName>
</protein>
<dbReference type="InterPro" id="IPR052797">
    <property type="entry name" value="RegFact_GeneExpr_CellDeath"/>
</dbReference>
<accession>A0A9P1IN52</accession>
<dbReference type="PANTHER" id="PTHR33936">
    <property type="entry name" value="PROTEIN CBG17840"/>
    <property type="match status" value="1"/>
</dbReference>
<name>A0A9P1IN52_9PELO</name>
<evidence type="ECO:0000313" key="2">
    <source>
        <dbReference type="EMBL" id="CAI5448803.1"/>
    </source>
</evidence>
<dbReference type="Proteomes" id="UP001152747">
    <property type="component" value="Unassembled WGS sequence"/>
</dbReference>
<comment type="caution">
    <text evidence="2">The sequence shown here is derived from an EMBL/GenBank/DDBJ whole genome shotgun (WGS) entry which is preliminary data.</text>
</comment>
<gene>
    <name evidence="2" type="ORF">CAMP_LOCUS11440</name>
</gene>
<keyword evidence="3" id="KW-1185">Reference proteome</keyword>
<feature type="domain" description="C2H2-type" evidence="1">
    <location>
        <begin position="158"/>
        <end position="183"/>
    </location>
</feature>
<dbReference type="InterPro" id="IPR013087">
    <property type="entry name" value="Znf_C2H2_type"/>
</dbReference>
<feature type="domain" description="C2H2-type" evidence="1">
    <location>
        <begin position="120"/>
        <end position="142"/>
    </location>
</feature>
<proteinExistence type="predicted"/>
<reference evidence="2" key="1">
    <citation type="submission" date="2022-11" db="EMBL/GenBank/DDBJ databases">
        <authorList>
            <person name="Kikuchi T."/>
        </authorList>
    </citation>
    <scope>NUCLEOTIDE SEQUENCE</scope>
    <source>
        <strain evidence="2">PS1010</strain>
    </source>
</reference>
<evidence type="ECO:0000259" key="1">
    <source>
        <dbReference type="SMART" id="SM00355"/>
    </source>
</evidence>
<feature type="domain" description="C2H2-type" evidence="1">
    <location>
        <begin position="67"/>
        <end position="89"/>
    </location>
</feature>
<evidence type="ECO:0000313" key="3">
    <source>
        <dbReference type="Proteomes" id="UP001152747"/>
    </source>
</evidence>